<dbReference type="EMBL" id="CP021425">
    <property type="protein sequence ID" value="ARU57464.1"/>
    <property type="molecule type" value="Genomic_DNA"/>
</dbReference>
<feature type="region of interest" description="Disordered" evidence="9">
    <location>
        <begin position="266"/>
        <end position="334"/>
    </location>
</feature>
<evidence type="ECO:0000256" key="8">
    <source>
        <dbReference type="RuleBase" id="RU003887"/>
    </source>
</evidence>
<dbReference type="GO" id="GO:0003723">
    <property type="term" value="F:RNA binding"/>
    <property type="evidence" value="ECO:0007669"/>
    <property type="project" value="UniProtKB-KW"/>
</dbReference>
<dbReference type="PROSITE" id="PS01149">
    <property type="entry name" value="PSI_RSU"/>
    <property type="match status" value="1"/>
</dbReference>
<dbReference type="InterPro" id="IPR020094">
    <property type="entry name" value="TruA/RsuA/RluB/E/F_N"/>
</dbReference>
<dbReference type="CDD" id="cd00165">
    <property type="entry name" value="S4"/>
    <property type="match status" value="1"/>
</dbReference>
<dbReference type="OrthoDB" id="9807213at2"/>
<reference evidence="11 12" key="1">
    <citation type="submission" date="2017-05" db="EMBL/GenBank/DDBJ databases">
        <title>Genomic insights into alkan degradation activity of Oleiphilus messinensis.</title>
        <authorList>
            <person name="Kozyavkin S.A."/>
            <person name="Slesarev A.I."/>
            <person name="Golyshin P.N."/>
            <person name="Korzhenkov A."/>
            <person name="Golyshina O.N."/>
            <person name="Toshchakov S.V."/>
        </authorList>
    </citation>
    <scope>NUCLEOTIDE SEQUENCE [LARGE SCALE GENOMIC DNA]</scope>
    <source>
        <strain evidence="11 12">ME102</strain>
    </source>
</reference>
<dbReference type="InterPro" id="IPR002942">
    <property type="entry name" value="S4_RNA-bd"/>
</dbReference>
<dbReference type="InterPro" id="IPR000748">
    <property type="entry name" value="PsdUridine_synth_RsuA/RluB/E/F"/>
</dbReference>
<dbReference type="InterPro" id="IPR036986">
    <property type="entry name" value="S4_RNA-bd_sf"/>
</dbReference>
<dbReference type="PANTHER" id="PTHR47683">
    <property type="entry name" value="PSEUDOURIDINE SYNTHASE FAMILY PROTEIN-RELATED"/>
    <property type="match status" value="1"/>
</dbReference>
<evidence type="ECO:0000256" key="6">
    <source>
        <dbReference type="ARBA" id="ARBA00037383"/>
    </source>
</evidence>
<dbReference type="KEGG" id="ome:OLMES_3426"/>
<dbReference type="AlphaFoldDB" id="A0A1Y0IDL5"/>
<dbReference type="FunFam" id="3.30.70.1560:FF:000001">
    <property type="entry name" value="Pseudouridine synthase"/>
    <property type="match status" value="1"/>
</dbReference>
<evidence type="ECO:0000256" key="2">
    <source>
        <dbReference type="ARBA" id="ARBA00022552"/>
    </source>
</evidence>
<dbReference type="CDD" id="cd02556">
    <property type="entry name" value="PseudoU_synth_RluB"/>
    <property type="match status" value="1"/>
</dbReference>
<dbReference type="InterPro" id="IPR006145">
    <property type="entry name" value="PsdUridine_synth_RsuA/RluA"/>
</dbReference>
<evidence type="ECO:0000256" key="3">
    <source>
        <dbReference type="ARBA" id="ARBA00022884"/>
    </source>
</evidence>
<dbReference type="NCBIfam" id="NF007976">
    <property type="entry name" value="PRK10700.1"/>
    <property type="match status" value="1"/>
</dbReference>
<dbReference type="Gene3D" id="3.30.70.580">
    <property type="entry name" value="Pseudouridine synthase I, catalytic domain, N-terminal subdomain"/>
    <property type="match status" value="1"/>
</dbReference>
<dbReference type="RefSeq" id="WP_087462359.1">
    <property type="nucleotide sequence ID" value="NZ_CP021425.1"/>
</dbReference>
<dbReference type="FunFam" id="3.30.70.580:FF:000009">
    <property type="entry name" value="Pseudouridine synthase"/>
    <property type="match status" value="1"/>
</dbReference>
<evidence type="ECO:0000256" key="7">
    <source>
        <dbReference type="PROSITE-ProRule" id="PRU00182"/>
    </source>
</evidence>
<dbReference type="GO" id="GO:0160139">
    <property type="term" value="F:23S rRNA pseudouridine(2605) synthase activity"/>
    <property type="evidence" value="ECO:0007669"/>
    <property type="project" value="UniProtKB-EC"/>
</dbReference>
<dbReference type="Proteomes" id="UP000196027">
    <property type="component" value="Chromosome"/>
</dbReference>
<dbReference type="InterPro" id="IPR042092">
    <property type="entry name" value="PsdUridine_s_RsuA/RluB/E/F_cat"/>
</dbReference>
<dbReference type="InterPro" id="IPR018496">
    <property type="entry name" value="PsdUridine_synth_RsuA/RluB_CS"/>
</dbReference>
<evidence type="ECO:0000256" key="5">
    <source>
        <dbReference type="ARBA" id="ARBA00036944"/>
    </source>
</evidence>
<dbReference type="FunFam" id="3.10.290.10:FF:000003">
    <property type="entry name" value="Pseudouridine synthase"/>
    <property type="match status" value="1"/>
</dbReference>
<proteinExistence type="inferred from homology"/>
<dbReference type="SUPFAM" id="SSF55174">
    <property type="entry name" value="Alpha-L RNA-binding motif"/>
    <property type="match status" value="1"/>
</dbReference>
<evidence type="ECO:0000259" key="10">
    <source>
        <dbReference type="SMART" id="SM00363"/>
    </source>
</evidence>
<accession>A0A1Y0IDL5</accession>
<keyword evidence="12" id="KW-1185">Reference proteome</keyword>
<organism evidence="11 12">
    <name type="scientific">Oleiphilus messinensis</name>
    <dbReference type="NCBI Taxonomy" id="141451"/>
    <lineage>
        <taxon>Bacteria</taxon>
        <taxon>Pseudomonadati</taxon>
        <taxon>Pseudomonadota</taxon>
        <taxon>Gammaproteobacteria</taxon>
        <taxon>Oceanospirillales</taxon>
        <taxon>Oleiphilaceae</taxon>
        <taxon>Oleiphilus</taxon>
    </lineage>
</organism>
<evidence type="ECO:0000313" key="12">
    <source>
        <dbReference type="Proteomes" id="UP000196027"/>
    </source>
</evidence>
<dbReference type="Pfam" id="PF00849">
    <property type="entry name" value="PseudoU_synth_2"/>
    <property type="match status" value="1"/>
</dbReference>
<feature type="compositionally biased region" description="Basic and acidic residues" evidence="9">
    <location>
        <begin position="289"/>
        <end position="301"/>
    </location>
</feature>
<dbReference type="GO" id="GO:0005829">
    <property type="term" value="C:cytosol"/>
    <property type="evidence" value="ECO:0007669"/>
    <property type="project" value="UniProtKB-ARBA"/>
</dbReference>
<dbReference type="InterPro" id="IPR020103">
    <property type="entry name" value="PsdUridine_synth_cat_dom_sf"/>
</dbReference>
<dbReference type="NCBIfam" id="TIGR00093">
    <property type="entry name" value="pseudouridine synthase"/>
    <property type="match status" value="1"/>
</dbReference>
<evidence type="ECO:0000256" key="1">
    <source>
        <dbReference type="ARBA" id="ARBA00008348"/>
    </source>
</evidence>
<dbReference type="Gene3D" id="3.30.70.1560">
    <property type="entry name" value="Alpha-L RNA-binding motif"/>
    <property type="match status" value="1"/>
</dbReference>
<gene>
    <name evidence="11" type="ORF">OLMES_3426</name>
</gene>
<dbReference type="SUPFAM" id="SSF55120">
    <property type="entry name" value="Pseudouridine synthase"/>
    <property type="match status" value="1"/>
</dbReference>
<keyword evidence="4 8" id="KW-0413">Isomerase</keyword>
<dbReference type="PANTHER" id="PTHR47683:SF3">
    <property type="entry name" value="RIBOSOMAL LARGE SUBUNIT PSEUDOURIDINE SYNTHASE B"/>
    <property type="match status" value="1"/>
</dbReference>
<evidence type="ECO:0000256" key="9">
    <source>
        <dbReference type="SAM" id="MobiDB-lite"/>
    </source>
</evidence>
<comment type="similarity">
    <text evidence="1 8">Belongs to the pseudouridine synthase RsuA family.</text>
</comment>
<feature type="domain" description="RNA-binding S4" evidence="10">
    <location>
        <begin position="16"/>
        <end position="75"/>
    </location>
</feature>
<dbReference type="Pfam" id="PF01479">
    <property type="entry name" value="S4"/>
    <property type="match status" value="1"/>
</dbReference>
<name>A0A1Y0IDL5_9GAMM</name>
<keyword evidence="3 7" id="KW-0694">RNA-binding</keyword>
<dbReference type="Gene3D" id="3.10.290.10">
    <property type="entry name" value="RNA-binding S4 domain"/>
    <property type="match status" value="1"/>
</dbReference>
<comment type="function">
    <text evidence="6">Responsible for synthesis of pseudouridine from uracil-2605 in 23S ribosomal RNA.</text>
</comment>
<keyword evidence="2" id="KW-0698">rRNA processing</keyword>
<protein>
    <recommendedName>
        <fullName evidence="8">Pseudouridine synthase</fullName>
        <ecNumber evidence="8">5.4.99.-</ecNumber>
    </recommendedName>
</protein>
<dbReference type="EC" id="5.4.99.-" evidence="8"/>
<dbReference type="PROSITE" id="PS50889">
    <property type="entry name" value="S4"/>
    <property type="match status" value="1"/>
</dbReference>
<sequence length="334" mass="38000">MVEDNPSQETPVPSGEKIQKVLANQGVGSRREIEDLVRQGRVKIDGEVATLGARITHENKISIDNQLLTLLAPEEQYCRVIVYNKPEGEVTSRKDPEGRPTVFDRLPKLKNERWISIGRLDFNTSGLLLFTTDGELANKLMHPSSQIDREYAVRVKGEVDEETLERLKEGVFLEDGMARFTDIQDAGGVASNHWYHVVLMEGRNREVRRLWESQGVIVSRLKRVRYGCIFLPSRLKIGKWEELDQRAVNDLCDLVELPRRTVYLSPRNRDASDRMRRKKPNVQRSQRSGGDRSGKSGERARNNPSAKGPRSGRPNQPSRPQREGKSGQGVWRKG</sequence>
<evidence type="ECO:0000313" key="11">
    <source>
        <dbReference type="EMBL" id="ARU57464.1"/>
    </source>
</evidence>
<dbReference type="SMART" id="SM00363">
    <property type="entry name" value="S4"/>
    <property type="match status" value="1"/>
</dbReference>
<dbReference type="InterPro" id="IPR050343">
    <property type="entry name" value="RsuA_PseudoU_synthase"/>
</dbReference>
<dbReference type="GO" id="GO:0000455">
    <property type="term" value="P:enzyme-directed rRNA pseudouridine synthesis"/>
    <property type="evidence" value="ECO:0007669"/>
    <property type="project" value="UniProtKB-ARBA"/>
</dbReference>
<evidence type="ECO:0000256" key="4">
    <source>
        <dbReference type="ARBA" id="ARBA00023235"/>
    </source>
</evidence>
<comment type="catalytic activity">
    <reaction evidence="5">
        <text>uridine(2605) in 23S rRNA = pseudouridine(2605) in 23S rRNA</text>
        <dbReference type="Rhea" id="RHEA:42520"/>
        <dbReference type="Rhea" id="RHEA-COMP:10095"/>
        <dbReference type="Rhea" id="RHEA-COMP:10096"/>
        <dbReference type="ChEBI" id="CHEBI:65314"/>
        <dbReference type="ChEBI" id="CHEBI:65315"/>
        <dbReference type="EC" id="5.4.99.22"/>
    </reaction>
</comment>